<dbReference type="AlphaFoldDB" id="A0A5B6WRT1"/>
<dbReference type="PANTHER" id="PTHR33067:SF31">
    <property type="entry name" value="RNA-DIRECTED DNA POLYMERASE"/>
    <property type="match status" value="1"/>
</dbReference>
<dbReference type="PANTHER" id="PTHR33067">
    <property type="entry name" value="RNA-DIRECTED DNA POLYMERASE-RELATED"/>
    <property type="match status" value="1"/>
</dbReference>
<evidence type="ECO:0000313" key="1">
    <source>
        <dbReference type="EMBL" id="KAA3483607.1"/>
    </source>
</evidence>
<proteinExistence type="predicted"/>
<accession>A0A5B6WRT1</accession>
<name>A0A5B6WRT1_9ROSI</name>
<dbReference type="InterPro" id="IPR021109">
    <property type="entry name" value="Peptidase_aspartic_dom_sf"/>
</dbReference>
<reference evidence="2" key="1">
    <citation type="journal article" date="2019" name="Plant Biotechnol. J.">
        <title>Genome sequencing of the Australian wild diploid species Gossypium australe highlights disease resistance and delayed gland morphogenesis.</title>
        <authorList>
            <person name="Cai Y."/>
            <person name="Cai X."/>
            <person name="Wang Q."/>
            <person name="Wang P."/>
            <person name="Zhang Y."/>
            <person name="Cai C."/>
            <person name="Xu Y."/>
            <person name="Wang K."/>
            <person name="Zhou Z."/>
            <person name="Wang C."/>
            <person name="Geng S."/>
            <person name="Li B."/>
            <person name="Dong Q."/>
            <person name="Hou Y."/>
            <person name="Wang H."/>
            <person name="Ai P."/>
            <person name="Liu Z."/>
            <person name="Yi F."/>
            <person name="Sun M."/>
            <person name="An G."/>
            <person name="Cheng J."/>
            <person name="Zhang Y."/>
            <person name="Shi Q."/>
            <person name="Xie Y."/>
            <person name="Shi X."/>
            <person name="Chang Y."/>
            <person name="Huang F."/>
            <person name="Chen Y."/>
            <person name="Hong S."/>
            <person name="Mi L."/>
            <person name="Sun Q."/>
            <person name="Zhang L."/>
            <person name="Zhou B."/>
            <person name="Peng R."/>
            <person name="Zhang X."/>
            <person name="Liu F."/>
        </authorList>
    </citation>
    <scope>NUCLEOTIDE SEQUENCE [LARGE SCALE GENOMIC DNA]</scope>
    <source>
        <strain evidence="2">cv. PA1801</strain>
    </source>
</reference>
<dbReference type="Proteomes" id="UP000325315">
    <property type="component" value="Unassembled WGS sequence"/>
</dbReference>
<organism evidence="1 2">
    <name type="scientific">Gossypium australe</name>
    <dbReference type="NCBI Taxonomy" id="47621"/>
    <lineage>
        <taxon>Eukaryota</taxon>
        <taxon>Viridiplantae</taxon>
        <taxon>Streptophyta</taxon>
        <taxon>Embryophyta</taxon>
        <taxon>Tracheophyta</taxon>
        <taxon>Spermatophyta</taxon>
        <taxon>Magnoliopsida</taxon>
        <taxon>eudicotyledons</taxon>
        <taxon>Gunneridae</taxon>
        <taxon>Pentapetalae</taxon>
        <taxon>rosids</taxon>
        <taxon>malvids</taxon>
        <taxon>Malvales</taxon>
        <taxon>Malvaceae</taxon>
        <taxon>Malvoideae</taxon>
        <taxon>Gossypium</taxon>
    </lineage>
</organism>
<gene>
    <name evidence="1" type="ORF">EPI10_005766</name>
</gene>
<evidence type="ECO:0000313" key="2">
    <source>
        <dbReference type="Proteomes" id="UP000325315"/>
    </source>
</evidence>
<protein>
    <submittedName>
        <fullName evidence="1">Integrase, catalytic core</fullName>
    </submittedName>
</protein>
<comment type="caution">
    <text evidence="1">The sequence shown here is derived from an EMBL/GenBank/DDBJ whole genome shotgun (WGS) entry which is preliminary data.</text>
</comment>
<keyword evidence="2" id="KW-1185">Reference proteome</keyword>
<sequence length="269" mass="30472">MPIRVSKLEVGMHSVEVNMCQMQVVIKELVIPSSGEVEEMDTSTRTLSARDGVVESVKKEEELRGLSPKEKQSKPPIPTVVPFLAKLEERKKKESEEFWSFLNMFKDLNVNLPLLELPEKMPNIVIYTKVLLKLKDPDSFTIPTEIGGVNFGKALCDLGAHINFTHYPSLVGDLQETLVTLQLVDFLLVHPKRVLEMSKLELDFIVLDFLENVEILILLGLSFLSTFSAKIDVGKGELTMEIEEEIEVYRYVDTYPSPKDMPPSPVYDC</sequence>
<dbReference type="EMBL" id="SMMG02000002">
    <property type="protein sequence ID" value="KAA3483607.1"/>
    <property type="molecule type" value="Genomic_DNA"/>
</dbReference>
<dbReference type="Gene3D" id="2.40.70.10">
    <property type="entry name" value="Acid Proteases"/>
    <property type="match status" value="1"/>
</dbReference>